<dbReference type="AlphaFoldDB" id="A0A0V0GXY0"/>
<evidence type="ECO:0000313" key="1">
    <source>
        <dbReference type="EMBL" id="JAP12977.1"/>
    </source>
</evidence>
<organism evidence="1">
    <name type="scientific">Solanum chacoense</name>
    <name type="common">Chaco potato</name>
    <dbReference type="NCBI Taxonomy" id="4108"/>
    <lineage>
        <taxon>Eukaryota</taxon>
        <taxon>Viridiplantae</taxon>
        <taxon>Streptophyta</taxon>
        <taxon>Embryophyta</taxon>
        <taxon>Tracheophyta</taxon>
        <taxon>Spermatophyta</taxon>
        <taxon>Magnoliopsida</taxon>
        <taxon>eudicotyledons</taxon>
        <taxon>Gunneridae</taxon>
        <taxon>Pentapetalae</taxon>
        <taxon>asterids</taxon>
        <taxon>lamiids</taxon>
        <taxon>Solanales</taxon>
        <taxon>Solanaceae</taxon>
        <taxon>Solanoideae</taxon>
        <taxon>Solaneae</taxon>
        <taxon>Solanum</taxon>
    </lineage>
</organism>
<accession>A0A0V0GXY0</accession>
<protein>
    <submittedName>
        <fullName evidence="1">Putative ovule protein</fullName>
    </submittedName>
</protein>
<sequence>MDHEKLRIRRCEHSVSIFSCSSCPTKLRTKESCQHSMKVSKTVKLIEFYLDCRFLVKIVVDQGITCPTLLLPFLFVISMYHHTPFLSHQSLFDLVWLNHSM</sequence>
<dbReference type="EMBL" id="GEDG01028749">
    <property type="protein sequence ID" value="JAP12977.1"/>
    <property type="molecule type" value="Transcribed_RNA"/>
</dbReference>
<name>A0A0V0GXY0_SOLCH</name>
<reference evidence="1" key="1">
    <citation type="submission" date="2015-12" db="EMBL/GenBank/DDBJ databases">
        <title>Gene expression during late stages of embryo sac development: a critical building block for successful pollen-pistil interactions.</title>
        <authorList>
            <person name="Liu Y."/>
            <person name="Joly V."/>
            <person name="Sabar M."/>
            <person name="Matton D.P."/>
        </authorList>
    </citation>
    <scope>NUCLEOTIDE SEQUENCE</scope>
</reference>
<proteinExistence type="predicted"/>